<dbReference type="InterPro" id="IPR041098">
    <property type="entry name" value="Rv2175c_C"/>
</dbReference>
<gene>
    <name evidence="3" type="ORF">HCR76_07490</name>
</gene>
<feature type="domain" description="Rv2175c C-terminal" evidence="1">
    <location>
        <begin position="41"/>
        <end position="95"/>
    </location>
</feature>
<keyword evidence="3" id="KW-0238">DNA-binding</keyword>
<sequence length="95" mass="10614">MLDVKLSRVRRLIEDRELLAVRRDGVLVVPADFLRDGEPLKELRGTFILLSDAGFNDDEILAWLTEADDSIGDTPLNALRAGRKSEVRRVAQALA</sequence>
<feature type="domain" description="DNA-binding protein Rv2175c wHTH" evidence="2">
    <location>
        <begin position="1"/>
        <end position="34"/>
    </location>
</feature>
<proteinExistence type="predicted"/>
<name>A0ABX6YNI5_9MICO</name>
<evidence type="ECO:0000313" key="3">
    <source>
        <dbReference type="EMBL" id="QPZ40240.1"/>
    </source>
</evidence>
<organism evidence="3 4">
    <name type="scientific">Paramicrobacterium chengjingii</name>
    <dbReference type="NCBI Taxonomy" id="2769067"/>
    <lineage>
        <taxon>Bacteria</taxon>
        <taxon>Bacillati</taxon>
        <taxon>Actinomycetota</taxon>
        <taxon>Actinomycetes</taxon>
        <taxon>Micrococcales</taxon>
        <taxon>Microbacteriaceae</taxon>
        <taxon>Paramicrobacterium</taxon>
    </lineage>
</organism>
<protein>
    <submittedName>
        <fullName evidence="3">DNA-binding protein</fullName>
    </submittedName>
</protein>
<dbReference type="EMBL" id="CP061169">
    <property type="protein sequence ID" value="QPZ40240.1"/>
    <property type="molecule type" value="Genomic_DNA"/>
</dbReference>
<keyword evidence="4" id="KW-1185">Reference proteome</keyword>
<dbReference type="GO" id="GO:0003677">
    <property type="term" value="F:DNA binding"/>
    <property type="evidence" value="ECO:0007669"/>
    <property type="project" value="UniProtKB-KW"/>
</dbReference>
<evidence type="ECO:0000259" key="1">
    <source>
        <dbReference type="Pfam" id="PF18367"/>
    </source>
</evidence>
<accession>A0ABX6YNI5</accession>
<reference evidence="3 4" key="1">
    <citation type="submission" date="2020-12" db="EMBL/GenBank/DDBJ databases">
        <title>Microbacterium sp. HY060.</title>
        <authorList>
            <person name="Zhou J."/>
        </authorList>
    </citation>
    <scope>NUCLEOTIDE SEQUENCE [LARGE SCALE GENOMIC DNA]</scope>
    <source>
        <strain evidence="3 4">HY60</strain>
    </source>
</reference>
<dbReference type="InterPro" id="IPR048576">
    <property type="entry name" value="Rv2175c_wHTH"/>
</dbReference>
<dbReference type="Pfam" id="PF18367">
    <property type="entry name" value="Rv2175c_C"/>
    <property type="match status" value="1"/>
</dbReference>
<dbReference type="Pfam" id="PF21531">
    <property type="entry name" value="Rv2175c_wHTH"/>
    <property type="match status" value="1"/>
</dbReference>
<evidence type="ECO:0000313" key="4">
    <source>
        <dbReference type="Proteomes" id="UP000662814"/>
    </source>
</evidence>
<evidence type="ECO:0000259" key="2">
    <source>
        <dbReference type="Pfam" id="PF21531"/>
    </source>
</evidence>
<dbReference type="Proteomes" id="UP000662814">
    <property type="component" value="Chromosome"/>
</dbReference>